<feature type="coiled-coil region" evidence="1">
    <location>
        <begin position="580"/>
        <end position="612"/>
    </location>
</feature>
<accession>A0A6P8G3A8</accession>
<dbReference type="AlphaFoldDB" id="A0A6P8G3A8"/>
<dbReference type="OrthoDB" id="10016194at2759"/>
<feature type="region of interest" description="Disordered" evidence="2">
    <location>
        <begin position="541"/>
        <end position="565"/>
    </location>
</feature>
<dbReference type="PANTHER" id="PTHR28651:SF1">
    <property type="entry name" value="TRANSMEMBRANE PROTEIN 232"/>
    <property type="match status" value="1"/>
</dbReference>
<dbReference type="PANTHER" id="PTHR28651">
    <property type="entry name" value="TRANSMEMBRANE PROTEIN 232"/>
    <property type="match status" value="1"/>
</dbReference>
<dbReference type="Proteomes" id="UP000515152">
    <property type="component" value="Chromosome 12"/>
</dbReference>
<feature type="compositionally biased region" description="Polar residues" evidence="2">
    <location>
        <begin position="551"/>
        <end position="562"/>
    </location>
</feature>
<dbReference type="Pfam" id="PF15877">
    <property type="entry name" value="TMEM232"/>
    <property type="match status" value="1"/>
</dbReference>
<gene>
    <name evidence="4" type="primary">tmem232</name>
</gene>
<name>A0A6P8G3A8_CLUHA</name>
<keyword evidence="1" id="KW-0175">Coiled coil</keyword>
<reference evidence="4" key="1">
    <citation type="submission" date="2025-08" db="UniProtKB">
        <authorList>
            <consortium name="RefSeq"/>
        </authorList>
    </citation>
    <scope>IDENTIFICATION</scope>
</reference>
<evidence type="ECO:0000256" key="2">
    <source>
        <dbReference type="SAM" id="MobiDB-lite"/>
    </source>
</evidence>
<sequence length="639" mass="72212">MPIRTIPVVHSLAVISQSHQKDLQARLIRRSEVSKEAINTTSFHATKNPFEITEEFIEHFNHAQSGQDQEKYIGLANQLLNGIKRRAGLKSMGEGNHVELPLAWRELLWLRLCNGQIQNAALDALLVSLDQAPLHTDQIPVLFYLGESVLYTVWSDASSKPNLYTCEMKLLKLGYLVFLRLFLFYVAENLIGYEDSRAHLRSFLSALSHCEACYHQFPDISFAVNFMIHVGQIICGRKTSSQDLEQQVSATEAQEYEVSHFLWQCLLCWYSVQHSIPQLPQVMEHLFLHRDQMLQDNWVDGSLGLLVLGEAAKTSMLCLQALMSLQTRQRHESGSVVEKGGTAPRAAWPWQLEHTYCGVLADVCLQSKSAEIQKVALVGQASQPGQRDPGGLLSLLNLSGDEGDWRLRYSAVQAVACVCQGVEPRGGLRTVAWLALQEQLSHTPDESVRTAMTLMEALVGALDKPLQSEGARSPSSPPAAPACERLISYRLVHFLSCLYLPPTPHELPVHYQLYSGPRKRVLQKSKPEDGQVSPHRIRFKTPVPAPKVDSALQTPRSSQKQQAPGDFVTRTDIDLWKVVEDQWQKELQIKIAEEEEIEKEEMAKHQKKDEEKFKDIMARRKEILKKDTKPYEFCAKIQD</sequence>
<dbReference type="CTD" id="642987"/>
<evidence type="ECO:0000313" key="3">
    <source>
        <dbReference type="Proteomes" id="UP000515152"/>
    </source>
</evidence>
<keyword evidence="3" id="KW-1185">Reference proteome</keyword>
<keyword evidence="4" id="KW-0812">Transmembrane</keyword>
<dbReference type="KEGG" id="char:105902929"/>
<protein>
    <submittedName>
        <fullName evidence="4">Transmembrane protein 232 isoform X1</fullName>
    </submittedName>
</protein>
<proteinExistence type="predicted"/>
<dbReference type="RefSeq" id="XP_031433694.1">
    <property type="nucleotide sequence ID" value="XM_031577834.1"/>
</dbReference>
<evidence type="ECO:0000313" key="4">
    <source>
        <dbReference type="RefSeq" id="XP_031433694.1"/>
    </source>
</evidence>
<dbReference type="GeneID" id="105902929"/>
<evidence type="ECO:0000256" key="1">
    <source>
        <dbReference type="SAM" id="Coils"/>
    </source>
</evidence>
<organism evidence="3 4">
    <name type="scientific">Clupea harengus</name>
    <name type="common">Atlantic herring</name>
    <dbReference type="NCBI Taxonomy" id="7950"/>
    <lineage>
        <taxon>Eukaryota</taxon>
        <taxon>Metazoa</taxon>
        <taxon>Chordata</taxon>
        <taxon>Craniata</taxon>
        <taxon>Vertebrata</taxon>
        <taxon>Euteleostomi</taxon>
        <taxon>Actinopterygii</taxon>
        <taxon>Neopterygii</taxon>
        <taxon>Teleostei</taxon>
        <taxon>Clupei</taxon>
        <taxon>Clupeiformes</taxon>
        <taxon>Clupeoidei</taxon>
        <taxon>Clupeidae</taxon>
        <taxon>Clupea</taxon>
    </lineage>
</organism>
<keyword evidence="4" id="KW-0472">Membrane</keyword>
<dbReference type="InterPro" id="IPR031747">
    <property type="entry name" value="TMEM232"/>
</dbReference>